<dbReference type="PANTHER" id="PTHR31964:SF55">
    <property type="entry name" value="USPA DOMAIN-CONTAINING PROTEIN"/>
    <property type="match status" value="1"/>
</dbReference>
<name>A0A922A5B0_CARIL</name>
<dbReference type="EMBL" id="CM031839">
    <property type="protein sequence ID" value="KAG6675094.1"/>
    <property type="molecule type" value="Genomic_DNA"/>
</dbReference>
<dbReference type="Gene3D" id="3.40.50.620">
    <property type="entry name" value="HUPs"/>
    <property type="match status" value="1"/>
</dbReference>
<feature type="domain" description="UspA" evidence="1">
    <location>
        <begin position="12"/>
        <end position="167"/>
    </location>
</feature>
<sequence length="173" mass="18748">MAKVVRGGGAEKKIMVAIDESENSHYALVWALDYLKESIKNSPLVIFMAQPPTKSNYTFAAPLGSARLYCPVSATPDFVTSDKENKKKLTLAFLEKAKEICSSRGVNAEIATEVGHPRTAICDAVQKFNIKLLILGEHVLGKIERALIGSVSSYCVQNAKCPVLVVKKPLAAN</sequence>
<dbReference type="Proteomes" id="UP000811246">
    <property type="component" value="Chromosome 15"/>
</dbReference>
<evidence type="ECO:0000313" key="2">
    <source>
        <dbReference type="EMBL" id="KAG6675094.1"/>
    </source>
</evidence>
<dbReference type="InterPro" id="IPR006015">
    <property type="entry name" value="Universal_stress_UspA"/>
</dbReference>
<dbReference type="CDD" id="cd23659">
    <property type="entry name" value="USP_At3g01520-like"/>
    <property type="match status" value="1"/>
</dbReference>
<dbReference type="PRINTS" id="PR01438">
    <property type="entry name" value="UNVRSLSTRESS"/>
</dbReference>
<dbReference type="SUPFAM" id="SSF52402">
    <property type="entry name" value="Adenine nucleotide alpha hydrolases-like"/>
    <property type="match status" value="1"/>
</dbReference>
<comment type="caution">
    <text evidence="2">The sequence shown here is derived from an EMBL/GenBank/DDBJ whole genome shotgun (WGS) entry which is preliminary data.</text>
</comment>
<reference evidence="2" key="1">
    <citation type="submission" date="2021-01" db="EMBL/GenBank/DDBJ databases">
        <authorList>
            <person name="Lovell J.T."/>
            <person name="Bentley N."/>
            <person name="Bhattarai G."/>
            <person name="Jenkins J.W."/>
            <person name="Sreedasyam A."/>
            <person name="Alarcon Y."/>
            <person name="Bock C."/>
            <person name="Boston L."/>
            <person name="Carlson J."/>
            <person name="Cervantes K."/>
            <person name="Clermont K."/>
            <person name="Krom N."/>
            <person name="Kubenka K."/>
            <person name="Mamidi S."/>
            <person name="Mattison C."/>
            <person name="Monteros M."/>
            <person name="Pisani C."/>
            <person name="Plott C."/>
            <person name="Rajasekar S."/>
            <person name="Rhein H.S."/>
            <person name="Rohla C."/>
            <person name="Song M."/>
            <person name="Hilaire R.S."/>
            <person name="Shu S."/>
            <person name="Wells L."/>
            <person name="Wang X."/>
            <person name="Webber J."/>
            <person name="Heerema R.J."/>
            <person name="Klein P."/>
            <person name="Conner P."/>
            <person name="Grauke L."/>
            <person name="Grimwood J."/>
            <person name="Schmutz J."/>
            <person name="Randall J.J."/>
        </authorList>
    </citation>
    <scope>NUCLEOTIDE SEQUENCE</scope>
    <source>
        <tissue evidence="2">Leaf</tissue>
    </source>
</reference>
<dbReference type="PANTHER" id="PTHR31964">
    <property type="entry name" value="ADENINE NUCLEOTIDE ALPHA HYDROLASES-LIKE SUPERFAMILY PROTEIN"/>
    <property type="match status" value="1"/>
</dbReference>
<evidence type="ECO:0000259" key="1">
    <source>
        <dbReference type="Pfam" id="PF00582"/>
    </source>
</evidence>
<dbReference type="InterPro" id="IPR014729">
    <property type="entry name" value="Rossmann-like_a/b/a_fold"/>
</dbReference>
<dbReference type="AlphaFoldDB" id="A0A922A5B0"/>
<dbReference type="InterPro" id="IPR006016">
    <property type="entry name" value="UspA"/>
</dbReference>
<dbReference type="Pfam" id="PF00582">
    <property type="entry name" value="Usp"/>
    <property type="match status" value="1"/>
</dbReference>
<accession>A0A922A5B0</accession>
<gene>
    <name evidence="2" type="ORF">I3842_15G083400</name>
</gene>
<protein>
    <recommendedName>
        <fullName evidence="1">UspA domain-containing protein</fullName>
    </recommendedName>
</protein>
<dbReference type="OrthoDB" id="843225at2759"/>
<evidence type="ECO:0000313" key="3">
    <source>
        <dbReference type="Proteomes" id="UP000811246"/>
    </source>
</evidence>
<organism evidence="2 3">
    <name type="scientific">Carya illinoinensis</name>
    <name type="common">Pecan</name>
    <dbReference type="NCBI Taxonomy" id="32201"/>
    <lineage>
        <taxon>Eukaryota</taxon>
        <taxon>Viridiplantae</taxon>
        <taxon>Streptophyta</taxon>
        <taxon>Embryophyta</taxon>
        <taxon>Tracheophyta</taxon>
        <taxon>Spermatophyta</taxon>
        <taxon>Magnoliopsida</taxon>
        <taxon>eudicotyledons</taxon>
        <taxon>Gunneridae</taxon>
        <taxon>Pentapetalae</taxon>
        <taxon>rosids</taxon>
        <taxon>fabids</taxon>
        <taxon>Fagales</taxon>
        <taxon>Juglandaceae</taxon>
        <taxon>Carya</taxon>
    </lineage>
</organism>
<proteinExistence type="predicted"/>